<dbReference type="CDD" id="cd00913">
    <property type="entry name" value="PCD_DCoH_subfamily_a"/>
    <property type="match status" value="1"/>
</dbReference>
<dbReference type="Pfam" id="PF01329">
    <property type="entry name" value="Pterin_4a"/>
    <property type="match status" value="1"/>
</dbReference>
<keyword evidence="3 4" id="KW-0456">Lyase</keyword>
<dbReference type="EMBL" id="JABFUB010000012">
    <property type="protein sequence ID" value="MCG6662719.1"/>
    <property type="molecule type" value="Genomic_DNA"/>
</dbReference>
<comment type="catalytic activity">
    <reaction evidence="1 4">
        <text>(4aS,6R)-4a-hydroxy-L-erythro-5,6,7,8-tetrahydrobiopterin = (6R)-L-erythro-6,7-dihydrobiopterin + H2O</text>
        <dbReference type="Rhea" id="RHEA:11920"/>
        <dbReference type="ChEBI" id="CHEBI:15377"/>
        <dbReference type="ChEBI" id="CHEBI:15642"/>
        <dbReference type="ChEBI" id="CHEBI:43120"/>
        <dbReference type="EC" id="4.2.1.96"/>
    </reaction>
</comment>
<dbReference type="Proteomes" id="UP000518091">
    <property type="component" value="Unassembled WGS sequence"/>
</dbReference>
<dbReference type="NCBIfam" id="NF002016">
    <property type="entry name" value="PRK00823.1-1"/>
    <property type="match status" value="1"/>
</dbReference>
<dbReference type="GO" id="GO:0006729">
    <property type="term" value="P:tetrahydrobiopterin biosynthetic process"/>
    <property type="evidence" value="ECO:0007669"/>
    <property type="project" value="InterPro"/>
</dbReference>
<proteinExistence type="inferred from homology"/>
<dbReference type="EMBL" id="JACEFT010000012">
    <property type="protein sequence ID" value="MBA2779486.1"/>
    <property type="molecule type" value="Genomic_DNA"/>
</dbReference>
<evidence type="ECO:0000256" key="1">
    <source>
        <dbReference type="ARBA" id="ARBA00001554"/>
    </source>
</evidence>
<dbReference type="PANTHER" id="PTHR42805">
    <property type="entry name" value="PTERIN-4-ALPHA-CARBINOLAMINE DEHYDRATASE-RELATED"/>
    <property type="match status" value="1"/>
</dbReference>
<dbReference type="SUPFAM" id="SSF55248">
    <property type="entry name" value="PCD-like"/>
    <property type="match status" value="1"/>
</dbReference>
<evidence type="ECO:0000256" key="2">
    <source>
        <dbReference type="ARBA" id="ARBA00006472"/>
    </source>
</evidence>
<dbReference type="RefSeq" id="WP_181514961.1">
    <property type="nucleotide sequence ID" value="NZ_JABFUB010000012.1"/>
</dbReference>
<sequence>MTQLSRQPCEACRKHSPTVSEAEIKLFKPEVPEWRIVKRDGIMQLERAFTFDDFRQALAFTNRVGEIAEAAGHHPALLTEWGRVTVNWWTHKINGLHRNDFILAARTDEVAK</sequence>
<evidence type="ECO:0000313" key="5">
    <source>
        <dbReference type="EMBL" id="MBA2779486.1"/>
    </source>
</evidence>
<comment type="similarity">
    <text evidence="2 4">Belongs to the pterin-4-alpha-carbinolamine dehydratase family.</text>
</comment>
<accession>A0A7W0AEL5</accession>
<dbReference type="Proteomes" id="UP000814353">
    <property type="component" value="Unassembled WGS sequence"/>
</dbReference>
<dbReference type="GO" id="GO:0008124">
    <property type="term" value="F:4-alpha-hydroxytetrahydrobiopterin dehydratase activity"/>
    <property type="evidence" value="ECO:0007669"/>
    <property type="project" value="UniProtKB-UniRule"/>
</dbReference>
<reference evidence="5 7" key="2">
    <citation type="submission" date="2020-07" db="EMBL/GenBank/DDBJ databases">
        <title>Identification of Halomonas strains.</title>
        <authorList>
            <person name="Xiao Z."/>
            <person name="Shen J."/>
        </authorList>
    </citation>
    <scope>NUCLEOTIDE SEQUENCE [LARGE SCALE GENOMIC DNA]</scope>
    <source>
        <strain evidence="5 7">DSM 17331</strain>
    </source>
</reference>
<dbReference type="PANTHER" id="PTHR42805:SF1">
    <property type="entry name" value="PTERIN-4-ALPHA-CARBINOLAMINE DEHYDRATASE-RELATED"/>
    <property type="match status" value="1"/>
</dbReference>
<evidence type="ECO:0000313" key="7">
    <source>
        <dbReference type="Proteomes" id="UP000518091"/>
    </source>
</evidence>
<evidence type="ECO:0000313" key="8">
    <source>
        <dbReference type="Proteomes" id="UP000814353"/>
    </source>
</evidence>
<evidence type="ECO:0000313" key="6">
    <source>
        <dbReference type="EMBL" id="MCG6662719.1"/>
    </source>
</evidence>
<evidence type="ECO:0000256" key="3">
    <source>
        <dbReference type="ARBA" id="ARBA00023239"/>
    </source>
</evidence>
<dbReference type="HAMAP" id="MF_00434">
    <property type="entry name" value="Pterin_4_alpha"/>
    <property type="match status" value="1"/>
</dbReference>
<dbReference type="InterPro" id="IPR050376">
    <property type="entry name" value="Pterin-4-alpha-carb_dehyd"/>
</dbReference>
<keyword evidence="8" id="KW-1185">Reference proteome</keyword>
<evidence type="ECO:0000256" key="4">
    <source>
        <dbReference type="HAMAP-Rule" id="MF_00434"/>
    </source>
</evidence>
<dbReference type="EC" id="4.2.1.96" evidence="4"/>
<dbReference type="InterPro" id="IPR001533">
    <property type="entry name" value="Pterin_deHydtase"/>
</dbReference>
<gene>
    <name evidence="5" type="ORF">H1D44_11325</name>
    <name evidence="6" type="ORF">HOP48_14340</name>
</gene>
<dbReference type="Gene3D" id="3.30.1360.20">
    <property type="entry name" value="Transcriptional coactivator/pterin dehydratase"/>
    <property type="match status" value="1"/>
</dbReference>
<dbReference type="InterPro" id="IPR036428">
    <property type="entry name" value="PCD_sf"/>
</dbReference>
<reference evidence="6 8" key="1">
    <citation type="submission" date="2020-05" db="EMBL/GenBank/DDBJ databases">
        <title>Comparative genomic analysis of denitrifying bacteria from Halomonas genus.</title>
        <authorList>
            <person name="Wang L."/>
            <person name="Shao Z."/>
        </authorList>
    </citation>
    <scope>NUCLEOTIDE SEQUENCE [LARGE SCALE GENOMIC DNA]</scope>
    <source>
        <strain evidence="6 8">DSM 17331</strain>
    </source>
</reference>
<protein>
    <recommendedName>
        <fullName evidence="4">Putative pterin-4-alpha-carbinolamine dehydratase</fullName>
        <shortName evidence="4">PHS</shortName>
        <ecNumber evidence="4">4.2.1.96</ecNumber>
    </recommendedName>
    <alternativeName>
        <fullName evidence="4">4-alpha-hydroxy-tetrahydropterin dehydratase</fullName>
    </alternativeName>
    <alternativeName>
        <fullName evidence="4">Pterin carbinolamine dehydratase</fullName>
        <shortName evidence="4">PCD</shortName>
    </alternativeName>
</protein>
<organism evidence="5 7">
    <name type="scientific">Billgrantia kenyensis</name>
    <dbReference type="NCBI Taxonomy" id="321266"/>
    <lineage>
        <taxon>Bacteria</taxon>
        <taxon>Pseudomonadati</taxon>
        <taxon>Pseudomonadota</taxon>
        <taxon>Gammaproteobacteria</taxon>
        <taxon>Oceanospirillales</taxon>
        <taxon>Halomonadaceae</taxon>
        <taxon>Billgrantia</taxon>
    </lineage>
</organism>
<comment type="caution">
    <text evidence="5">The sequence shown here is derived from an EMBL/GenBank/DDBJ whole genome shotgun (WGS) entry which is preliminary data.</text>
</comment>
<dbReference type="AlphaFoldDB" id="A0A7W0AEL5"/>
<name>A0A7W0AEL5_9GAMM</name>